<dbReference type="SUPFAM" id="SSF90229">
    <property type="entry name" value="CCCH zinc finger"/>
    <property type="match status" value="4"/>
</dbReference>
<keyword evidence="4 5" id="KW-0862">Zinc</keyword>
<evidence type="ECO:0000313" key="8">
    <source>
        <dbReference type="EMBL" id="RXK41408.1"/>
    </source>
</evidence>
<feature type="domain" description="C3H1-type" evidence="7">
    <location>
        <begin position="836"/>
        <end position="864"/>
    </location>
</feature>
<feature type="region of interest" description="Disordered" evidence="6">
    <location>
        <begin position="789"/>
        <end position="827"/>
    </location>
</feature>
<dbReference type="PANTHER" id="PTHR12547:SF18">
    <property type="entry name" value="PROTEIN TIS11"/>
    <property type="match status" value="1"/>
</dbReference>
<feature type="domain" description="C3H1-type" evidence="7">
    <location>
        <begin position="382"/>
        <end position="409"/>
    </location>
</feature>
<evidence type="ECO:0000259" key="7">
    <source>
        <dbReference type="PROSITE" id="PS50103"/>
    </source>
</evidence>
<dbReference type="InterPro" id="IPR036855">
    <property type="entry name" value="Znf_CCCH_sf"/>
</dbReference>
<feature type="zinc finger region" description="C3H1-type" evidence="5">
    <location>
        <begin position="911"/>
        <end position="939"/>
    </location>
</feature>
<feature type="zinc finger region" description="C3H1-type" evidence="5">
    <location>
        <begin position="836"/>
        <end position="864"/>
    </location>
</feature>
<evidence type="ECO:0000256" key="6">
    <source>
        <dbReference type="SAM" id="MobiDB-lite"/>
    </source>
</evidence>
<keyword evidence="9" id="KW-1185">Reference proteome</keyword>
<keyword evidence="3 5" id="KW-0863">Zinc-finger</keyword>
<keyword evidence="1 5" id="KW-0479">Metal-binding</keyword>
<name>A0A4Q1BTS5_TREME</name>
<feature type="compositionally biased region" description="Polar residues" evidence="6">
    <location>
        <begin position="983"/>
        <end position="994"/>
    </location>
</feature>
<feature type="domain" description="C3H1-type" evidence="7">
    <location>
        <begin position="911"/>
        <end position="939"/>
    </location>
</feature>
<feature type="zinc finger region" description="C3H1-type" evidence="5">
    <location>
        <begin position="750"/>
        <end position="777"/>
    </location>
</feature>
<keyword evidence="2" id="KW-0677">Repeat</keyword>
<dbReference type="Gene3D" id="4.10.1000.10">
    <property type="entry name" value="Zinc finger, CCCH-type"/>
    <property type="match status" value="3"/>
</dbReference>
<accession>A0A4Q1BTS5</accession>
<evidence type="ECO:0000256" key="5">
    <source>
        <dbReference type="PROSITE-ProRule" id="PRU00723"/>
    </source>
</evidence>
<evidence type="ECO:0000256" key="2">
    <source>
        <dbReference type="ARBA" id="ARBA00022737"/>
    </source>
</evidence>
<dbReference type="SMART" id="SM00356">
    <property type="entry name" value="ZnF_C3H1"/>
    <property type="match status" value="6"/>
</dbReference>
<feature type="region of interest" description="Disordered" evidence="6">
    <location>
        <begin position="1"/>
        <end position="59"/>
    </location>
</feature>
<dbReference type="Pfam" id="PF00642">
    <property type="entry name" value="zf-CCCH"/>
    <property type="match status" value="4"/>
</dbReference>
<feature type="compositionally biased region" description="Acidic residues" evidence="6">
    <location>
        <begin position="964"/>
        <end position="980"/>
    </location>
</feature>
<feature type="region of interest" description="Disordered" evidence="6">
    <location>
        <begin position="959"/>
        <end position="1005"/>
    </location>
</feature>
<feature type="compositionally biased region" description="Basic and acidic residues" evidence="6">
    <location>
        <begin position="814"/>
        <end position="827"/>
    </location>
</feature>
<feature type="compositionally biased region" description="Low complexity" evidence="6">
    <location>
        <begin position="789"/>
        <end position="810"/>
    </location>
</feature>
<dbReference type="OrthoDB" id="411372at2759"/>
<feature type="domain" description="C3H1-type" evidence="7">
    <location>
        <begin position="877"/>
        <end position="904"/>
    </location>
</feature>
<dbReference type="AlphaFoldDB" id="A0A4Q1BTS5"/>
<dbReference type="GO" id="GO:0008270">
    <property type="term" value="F:zinc ion binding"/>
    <property type="evidence" value="ECO:0007669"/>
    <property type="project" value="UniProtKB-KW"/>
</dbReference>
<sequence length="1005" mass="110594">MSSSNSTDTPSSPLEPTTPPQSSISVEITLPTPSPASTFRNRAYSIDSPSAEGTFRKGHGRSVSFDHDIHDEETFKSKGELQNLNILKYNIPQRKSSTMTDEDTLLTETGKSLTIGERRKSPPKPLSFISRQPRGPPSAGLISPFSISAGLEVSKSSRLSNTASAKGLSIVPALSKGLRHSVIGLPGTHSIWSPSLTGGLGRGWISPALGSARSVGSASRRGLSVAVVTDGGELIAETPATPGLGPRRGSVISETSVNESAKIDPKAKEIILCRYYHTPGLTCTSRPCRFVHSLEGVVPQSAKLPIDKYRMLSPLKTPGLDPTGGIFAQAQMTPRDNDSTEMLKDAEPGETVIRPSDEGEVVGQVFLMSGGGKGPVGKSKSKFKTVKCNDYQEGHCPYGEYCSFIHEEPTLDRTKMEETPPQIVEGVLNTSNSSNPSIIWSRRSSLNSEKAPKVEPAALKPTNAWNRPLSFIISQQNNRDSGTNREEKRHSLNDTSVHDFKQSLSNLKLIPSVKIDETSVDKQRGGLSAFAPPFLKEPYKVDEHGELVKDPKLSERNINIPIPPTIINSETMNKNENKVSAWSKGPPKNLRKVTISEIPPSTPAHLRPPPTAYSLYGTDSDPATPWDPAIRYLKQQQAELNKPQTNISTKISEDVEENQAINPEYSNSIFEPPTPLPLSPPVFDPYYPWGMPMSPIVPEGTILPEIPGGLGVMWTPSGWAVQDAAMKNALRSTEIKFLNPNSRRGRPKEYYRSKPCKFFNEGFCPHGDSCSYQHVPNLNLSSELSTLSSMSKSNPNSNFNFNSKSNSNSETENEVIKDGLNDSNKKKEEEGKINLKIHTIPCKFFNSTRGCSNGDNCTFLHTLVLPPEVPMVEKPRPWRTKPCRHFQVGTCRLGDACHFAHVLDPNFKDYEPKDTPCRQWAMEGKCEMGNRCKYRHVEVGGTEGVTEERLARTFEEVRRKKELEEEDEDSDEEDDDDVEIVTEYTSPISASKSPTMKAWLSSVRG</sequence>
<organism evidence="8 9">
    <name type="scientific">Tremella mesenterica</name>
    <name type="common">Jelly fungus</name>
    <dbReference type="NCBI Taxonomy" id="5217"/>
    <lineage>
        <taxon>Eukaryota</taxon>
        <taxon>Fungi</taxon>
        <taxon>Dikarya</taxon>
        <taxon>Basidiomycota</taxon>
        <taxon>Agaricomycotina</taxon>
        <taxon>Tremellomycetes</taxon>
        <taxon>Tremellales</taxon>
        <taxon>Tremellaceae</taxon>
        <taxon>Tremella</taxon>
    </lineage>
</organism>
<dbReference type="Pfam" id="PF14608">
    <property type="entry name" value="zf-CCCH_2"/>
    <property type="match status" value="1"/>
</dbReference>
<dbReference type="InterPro" id="IPR000571">
    <property type="entry name" value="Znf_CCCH"/>
</dbReference>
<evidence type="ECO:0000256" key="1">
    <source>
        <dbReference type="ARBA" id="ARBA00022723"/>
    </source>
</evidence>
<gene>
    <name evidence="8" type="ORF">M231_01313</name>
</gene>
<dbReference type="InterPro" id="IPR045877">
    <property type="entry name" value="ZFP36-like"/>
</dbReference>
<dbReference type="InParanoid" id="A0A4Q1BTS5"/>
<protein>
    <recommendedName>
        <fullName evidence="7">C3H1-type domain-containing protein</fullName>
    </recommendedName>
</protein>
<evidence type="ECO:0000256" key="3">
    <source>
        <dbReference type="ARBA" id="ARBA00022771"/>
    </source>
</evidence>
<feature type="compositionally biased region" description="Low complexity" evidence="6">
    <location>
        <begin position="1"/>
        <end position="23"/>
    </location>
</feature>
<dbReference type="PROSITE" id="PS50103">
    <property type="entry name" value="ZF_C3H1"/>
    <property type="match status" value="5"/>
</dbReference>
<evidence type="ECO:0000256" key="4">
    <source>
        <dbReference type="ARBA" id="ARBA00022833"/>
    </source>
</evidence>
<comment type="caution">
    <text evidence="8">The sequence shown here is derived from an EMBL/GenBank/DDBJ whole genome shotgun (WGS) entry which is preliminary data.</text>
</comment>
<feature type="zinc finger region" description="C3H1-type" evidence="5">
    <location>
        <begin position="382"/>
        <end position="409"/>
    </location>
</feature>
<feature type="zinc finger region" description="C3H1-type" evidence="5">
    <location>
        <begin position="877"/>
        <end position="904"/>
    </location>
</feature>
<feature type="domain" description="C3H1-type" evidence="7">
    <location>
        <begin position="750"/>
        <end position="777"/>
    </location>
</feature>
<dbReference type="GO" id="GO:0003729">
    <property type="term" value="F:mRNA binding"/>
    <property type="evidence" value="ECO:0007669"/>
    <property type="project" value="InterPro"/>
</dbReference>
<dbReference type="STRING" id="5217.A0A4Q1BTS5"/>
<dbReference type="PANTHER" id="PTHR12547">
    <property type="entry name" value="CCCH ZINC FINGER/TIS11-RELATED"/>
    <property type="match status" value="1"/>
</dbReference>
<proteinExistence type="predicted"/>
<feature type="region of interest" description="Disordered" evidence="6">
    <location>
        <begin position="115"/>
        <end position="141"/>
    </location>
</feature>
<evidence type="ECO:0000313" key="9">
    <source>
        <dbReference type="Proteomes" id="UP000289152"/>
    </source>
</evidence>
<dbReference type="EMBL" id="SDIL01000009">
    <property type="protein sequence ID" value="RXK41408.1"/>
    <property type="molecule type" value="Genomic_DNA"/>
</dbReference>
<dbReference type="Proteomes" id="UP000289152">
    <property type="component" value="Unassembled WGS sequence"/>
</dbReference>
<reference evidence="8 9" key="1">
    <citation type="submission" date="2016-06" db="EMBL/GenBank/DDBJ databases">
        <title>Evolution of pathogenesis and genome organization in the Tremellales.</title>
        <authorList>
            <person name="Cuomo C."/>
            <person name="Litvintseva A."/>
            <person name="Heitman J."/>
            <person name="Chen Y."/>
            <person name="Sun S."/>
            <person name="Springer D."/>
            <person name="Dromer F."/>
            <person name="Young S."/>
            <person name="Zeng Q."/>
            <person name="Chapman S."/>
            <person name="Gujja S."/>
            <person name="Saif S."/>
            <person name="Birren B."/>
        </authorList>
    </citation>
    <scope>NUCLEOTIDE SEQUENCE [LARGE SCALE GENOMIC DNA]</scope>
    <source>
        <strain evidence="8 9">ATCC 28783</strain>
    </source>
</reference>